<comment type="caution">
    <text evidence="9">The sequence shown here is derived from an EMBL/GenBank/DDBJ whole genome shotgun (WGS) entry which is preliminary data.</text>
</comment>
<keyword evidence="3" id="KW-0378">Hydrolase</keyword>
<evidence type="ECO:0000313" key="10">
    <source>
        <dbReference type="Proteomes" id="UP001210925"/>
    </source>
</evidence>
<evidence type="ECO:0000259" key="8">
    <source>
        <dbReference type="Pfam" id="PF18913"/>
    </source>
</evidence>
<dbReference type="Gene3D" id="3.40.190.80">
    <property type="match status" value="1"/>
</dbReference>
<keyword evidence="2" id="KW-0479">Metal-binding</keyword>
<dbReference type="AlphaFoldDB" id="A0AAD5U976"/>
<comment type="pathway">
    <text evidence="6">Carbohydrate biosynthesis.</text>
</comment>
<dbReference type="EMBL" id="JADGKB010000205">
    <property type="protein sequence ID" value="KAJ3251053.1"/>
    <property type="molecule type" value="Genomic_DNA"/>
</dbReference>
<sequence length="298" mass="32881">MVNLKVYIKDEKLLELTLNLMGTIQAVSKKLHNGEFESGQNGTLNEFGDLQLKADKEIDDMISSNLPEYCSLWSSEEHPNMNFTREGEPLYSVAYDPLDGSSIFDANLTVGTIVSVWPGNFMNQTGHDQAIAIMAVYGPKTTIALAVNDKYSLVGRTCIELTLINGSWKYIKTLAISDSAKTFSPGNLRYVNKNETYKELVNHWIDGGYTLRYTGGLVPDIFHMLSKGQGVLTNIPSKLRLVYECCAIALIVEASGGKSSNFKDGKSVLSLPITDLNEIVGVCFGSSKEVELFNSKFF</sequence>
<feature type="domain" description="Fructose-1-6-bisphosphatase class I N-terminal" evidence="7">
    <location>
        <begin position="18"/>
        <end position="149"/>
    </location>
</feature>
<dbReference type="InterPro" id="IPR044015">
    <property type="entry name" value="FBPase_C_dom"/>
</dbReference>
<dbReference type="Proteomes" id="UP001210925">
    <property type="component" value="Unassembled WGS sequence"/>
</dbReference>
<evidence type="ECO:0000256" key="4">
    <source>
        <dbReference type="ARBA" id="ARBA00022842"/>
    </source>
</evidence>
<keyword evidence="10" id="KW-1185">Reference proteome</keyword>
<evidence type="ECO:0000256" key="1">
    <source>
        <dbReference type="ARBA" id="ARBA00010941"/>
    </source>
</evidence>
<dbReference type="GO" id="GO:0006002">
    <property type="term" value="P:fructose 6-phosphate metabolic process"/>
    <property type="evidence" value="ECO:0007669"/>
    <property type="project" value="TreeGrafter"/>
</dbReference>
<evidence type="ECO:0000256" key="5">
    <source>
        <dbReference type="ARBA" id="ARBA00023277"/>
    </source>
</evidence>
<comment type="similarity">
    <text evidence="1">Belongs to the FBPase class 1 family.</text>
</comment>
<name>A0AAD5U976_9FUNG</name>
<feature type="domain" description="Fructose-1-6-bisphosphatase class 1 C-terminal" evidence="8">
    <location>
        <begin position="177"/>
        <end position="293"/>
    </location>
</feature>
<dbReference type="PRINTS" id="PR01958">
    <property type="entry name" value="S17BPHPHTASE"/>
</dbReference>
<dbReference type="SUPFAM" id="SSF56655">
    <property type="entry name" value="Carbohydrate phosphatase"/>
    <property type="match status" value="1"/>
</dbReference>
<dbReference type="Pfam" id="PF18913">
    <property type="entry name" value="FBPase_C"/>
    <property type="match status" value="1"/>
</dbReference>
<protein>
    <recommendedName>
        <fullName evidence="11">Fructose-bisphosphatase</fullName>
    </recommendedName>
</protein>
<proteinExistence type="inferred from homology"/>
<dbReference type="PANTHER" id="PTHR11556:SF35">
    <property type="entry name" value="SEDOHEPTULOSE-1,7-BISPHOSPHATASE, CHLOROPLASTIC"/>
    <property type="match status" value="1"/>
</dbReference>
<dbReference type="GO" id="GO:0006000">
    <property type="term" value="P:fructose metabolic process"/>
    <property type="evidence" value="ECO:0007669"/>
    <property type="project" value="TreeGrafter"/>
</dbReference>
<evidence type="ECO:0000256" key="2">
    <source>
        <dbReference type="ARBA" id="ARBA00022723"/>
    </source>
</evidence>
<evidence type="ECO:0000313" key="9">
    <source>
        <dbReference type="EMBL" id="KAJ3251053.1"/>
    </source>
</evidence>
<dbReference type="GO" id="GO:0030388">
    <property type="term" value="P:fructose 1,6-bisphosphate metabolic process"/>
    <property type="evidence" value="ECO:0007669"/>
    <property type="project" value="TreeGrafter"/>
</dbReference>
<dbReference type="InterPro" id="IPR000146">
    <property type="entry name" value="FBPase_class-1"/>
</dbReference>
<keyword evidence="4" id="KW-0460">Magnesium</keyword>
<dbReference type="Pfam" id="PF00316">
    <property type="entry name" value="FBPase"/>
    <property type="match status" value="1"/>
</dbReference>
<reference evidence="9" key="1">
    <citation type="submission" date="2020-05" db="EMBL/GenBank/DDBJ databases">
        <title>Phylogenomic resolution of chytrid fungi.</title>
        <authorList>
            <person name="Stajich J.E."/>
            <person name="Amses K."/>
            <person name="Simmons R."/>
            <person name="Seto K."/>
            <person name="Myers J."/>
            <person name="Bonds A."/>
            <person name="Quandt C.A."/>
            <person name="Barry K."/>
            <person name="Liu P."/>
            <person name="Grigoriev I."/>
            <person name="Longcore J.E."/>
            <person name="James T.Y."/>
        </authorList>
    </citation>
    <scope>NUCLEOTIDE SEQUENCE</scope>
    <source>
        <strain evidence="9">PLAUS21</strain>
    </source>
</reference>
<dbReference type="PANTHER" id="PTHR11556">
    <property type="entry name" value="FRUCTOSE-1,6-BISPHOSPHATASE-RELATED"/>
    <property type="match status" value="1"/>
</dbReference>
<evidence type="ECO:0000256" key="6">
    <source>
        <dbReference type="ARBA" id="ARBA00024331"/>
    </source>
</evidence>
<dbReference type="GO" id="GO:0005737">
    <property type="term" value="C:cytoplasm"/>
    <property type="evidence" value="ECO:0007669"/>
    <property type="project" value="TreeGrafter"/>
</dbReference>
<dbReference type="GO" id="GO:0005986">
    <property type="term" value="P:sucrose biosynthetic process"/>
    <property type="evidence" value="ECO:0007669"/>
    <property type="project" value="TreeGrafter"/>
</dbReference>
<evidence type="ECO:0008006" key="11">
    <source>
        <dbReference type="Google" id="ProtNLM"/>
    </source>
</evidence>
<organism evidence="9 10">
    <name type="scientific">Boothiomyces macroporosus</name>
    <dbReference type="NCBI Taxonomy" id="261099"/>
    <lineage>
        <taxon>Eukaryota</taxon>
        <taxon>Fungi</taxon>
        <taxon>Fungi incertae sedis</taxon>
        <taxon>Chytridiomycota</taxon>
        <taxon>Chytridiomycota incertae sedis</taxon>
        <taxon>Chytridiomycetes</taxon>
        <taxon>Rhizophydiales</taxon>
        <taxon>Terramycetaceae</taxon>
        <taxon>Boothiomyces</taxon>
    </lineage>
</organism>
<dbReference type="GO" id="GO:0042132">
    <property type="term" value="F:fructose 1,6-bisphosphate 1-phosphatase activity"/>
    <property type="evidence" value="ECO:0007669"/>
    <property type="project" value="TreeGrafter"/>
</dbReference>
<evidence type="ECO:0000256" key="3">
    <source>
        <dbReference type="ARBA" id="ARBA00022801"/>
    </source>
</evidence>
<dbReference type="InterPro" id="IPR033391">
    <property type="entry name" value="FBPase_N"/>
</dbReference>
<dbReference type="PIRSF" id="PIRSF000904">
    <property type="entry name" value="FBPtase_SBPase"/>
    <property type="match status" value="1"/>
</dbReference>
<dbReference type="GO" id="GO:0046872">
    <property type="term" value="F:metal ion binding"/>
    <property type="evidence" value="ECO:0007669"/>
    <property type="project" value="UniProtKB-KW"/>
</dbReference>
<evidence type="ECO:0000259" key="7">
    <source>
        <dbReference type="Pfam" id="PF00316"/>
    </source>
</evidence>
<dbReference type="GO" id="GO:0006094">
    <property type="term" value="P:gluconeogenesis"/>
    <property type="evidence" value="ECO:0007669"/>
    <property type="project" value="TreeGrafter"/>
</dbReference>
<accession>A0AAD5U976</accession>
<keyword evidence="5" id="KW-0119">Carbohydrate metabolism</keyword>
<dbReference type="Gene3D" id="3.30.540.10">
    <property type="entry name" value="Fructose-1,6-Bisphosphatase, subunit A, domain 1"/>
    <property type="match status" value="1"/>
</dbReference>
<gene>
    <name evidence="9" type="ORF">HK103_002918</name>
</gene>
<dbReference type="InterPro" id="IPR023079">
    <property type="entry name" value="SBPase"/>
</dbReference>